<dbReference type="AlphaFoldDB" id="A0A0D2PAT2"/>
<protein>
    <recommendedName>
        <fullName evidence="3">F-box domain-containing protein</fullName>
    </recommendedName>
</protein>
<keyword evidence="5" id="KW-1185">Reference proteome</keyword>
<evidence type="ECO:0000313" key="5">
    <source>
        <dbReference type="Proteomes" id="UP000054270"/>
    </source>
</evidence>
<dbReference type="SUPFAM" id="SSF81383">
    <property type="entry name" value="F-box domain"/>
    <property type="match status" value="1"/>
</dbReference>
<dbReference type="PROSITE" id="PS00626">
    <property type="entry name" value="RCC1_2"/>
    <property type="match status" value="1"/>
</dbReference>
<accession>A0A0D2PAT2</accession>
<dbReference type="OMA" id="FPYLDAK"/>
<dbReference type="PANTHER" id="PTHR45982">
    <property type="entry name" value="REGULATOR OF CHROMOSOME CONDENSATION"/>
    <property type="match status" value="1"/>
</dbReference>
<sequence>MAQHQKLSLSNLPVEVLLDNVLPFSAAPDLFRLAQCSKLFAELCADETLWKRKVSEDYNFFGQGTARTSGWRLIYKGLFKPRVFVWGQKSNGRLGLSHIPKSIIQGVPYPVQVKLPGVRVVNLVAGGMSFHALDSEGNVYVWGTLQGAFGAYAAESQGFSAPGKPARTPHKLNLPVPIRSISCGRLHSALLDRSNQVWTLTNWGRPFRLSSPILADPDYKPKQVECGWGFSSMLTHSGDVFVWWPLNGVMGETVQQKMRDMDSEGNSRAFPTQEGIIPCVSWDLDILPTRLPAIPPLPDISGLDNTSKSQNVELVQIAGFDQHIIGLTNHGHVLKFGGLHNETDAPNGQWEYLPLFSEIERVREHPIFTSTDNSIKLDAPQTMKITHISANFLHFVAYSTDSSSIVLIGDTNTAPTSEPKIIPQLQNKSVISVVLGDYHNAALTANGKLLTWGAYSNGALGLGDPLKLEAGIPGAYSNDRELTAAQSGGRPRVYPVGAEIPTEVRFDHGSKRQKERFCFAATAAGWHTGALVIDLQVEEKTENMQSSDSDELSSPRSRWQTPPIIPLPGILRRGYPGPGRRGGFTDGPGWNPQPPTS</sequence>
<dbReference type="STRING" id="945553.A0A0D2PAT2"/>
<dbReference type="InterPro" id="IPR036047">
    <property type="entry name" value="F-box-like_dom_sf"/>
</dbReference>
<feature type="repeat" description="RCC1" evidence="1">
    <location>
        <begin position="81"/>
        <end position="136"/>
    </location>
</feature>
<feature type="repeat" description="RCC1" evidence="1">
    <location>
        <begin position="393"/>
        <end position="446"/>
    </location>
</feature>
<dbReference type="GO" id="GO:0005085">
    <property type="term" value="F:guanyl-nucleotide exchange factor activity"/>
    <property type="evidence" value="ECO:0007669"/>
    <property type="project" value="TreeGrafter"/>
</dbReference>
<feature type="domain" description="F-box" evidence="3">
    <location>
        <begin position="9"/>
        <end position="53"/>
    </location>
</feature>
<dbReference type="GO" id="GO:0005737">
    <property type="term" value="C:cytoplasm"/>
    <property type="evidence" value="ECO:0007669"/>
    <property type="project" value="TreeGrafter"/>
</dbReference>
<dbReference type="PRINTS" id="PR00633">
    <property type="entry name" value="RCCNDNSATION"/>
</dbReference>
<dbReference type="PROSITE" id="PS50012">
    <property type="entry name" value="RCC1_3"/>
    <property type="match status" value="3"/>
</dbReference>
<feature type="repeat" description="RCC1" evidence="1">
    <location>
        <begin position="137"/>
        <end position="194"/>
    </location>
</feature>
<dbReference type="InterPro" id="IPR000408">
    <property type="entry name" value="Reg_chr_condens"/>
</dbReference>
<evidence type="ECO:0000313" key="4">
    <source>
        <dbReference type="EMBL" id="KJA28014.1"/>
    </source>
</evidence>
<dbReference type="Proteomes" id="UP000054270">
    <property type="component" value="Unassembled WGS sequence"/>
</dbReference>
<dbReference type="Pfam" id="PF12937">
    <property type="entry name" value="F-box-like"/>
    <property type="match status" value="1"/>
</dbReference>
<feature type="compositionally biased region" description="Gly residues" evidence="2">
    <location>
        <begin position="576"/>
        <end position="586"/>
    </location>
</feature>
<dbReference type="InterPro" id="IPR009091">
    <property type="entry name" value="RCC1/BLIP-II"/>
</dbReference>
<name>A0A0D2PAT2_HYPSF</name>
<evidence type="ECO:0000256" key="1">
    <source>
        <dbReference type="PROSITE-ProRule" id="PRU00235"/>
    </source>
</evidence>
<dbReference type="Pfam" id="PF13540">
    <property type="entry name" value="RCC1_2"/>
    <property type="match status" value="1"/>
</dbReference>
<dbReference type="Gene3D" id="1.20.1280.50">
    <property type="match status" value="1"/>
</dbReference>
<organism evidence="4 5">
    <name type="scientific">Hypholoma sublateritium (strain FD-334 SS-4)</name>
    <dbReference type="NCBI Taxonomy" id="945553"/>
    <lineage>
        <taxon>Eukaryota</taxon>
        <taxon>Fungi</taxon>
        <taxon>Dikarya</taxon>
        <taxon>Basidiomycota</taxon>
        <taxon>Agaricomycotina</taxon>
        <taxon>Agaricomycetes</taxon>
        <taxon>Agaricomycetidae</taxon>
        <taxon>Agaricales</taxon>
        <taxon>Agaricineae</taxon>
        <taxon>Strophariaceae</taxon>
        <taxon>Hypholoma</taxon>
    </lineage>
</organism>
<dbReference type="OrthoDB" id="61110at2759"/>
<evidence type="ECO:0000256" key="2">
    <source>
        <dbReference type="SAM" id="MobiDB-lite"/>
    </source>
</evidence>
<dbReference type="PANTHER" id="PTHR45982:SF3">
    <property type="entry name" value="F-BOX PROTEIN POF9"/>
    <property type="match status" value="1"/>
</dbReference>
<dbReference type="SUPFAM" id="SSF50985">
    <property type="entry name" value="RCC1/BLIP-II"/>
    <property type="match status" value="1"/>
</dbReference>
<reference evidence="5" key="1">
    <citation type="submission" date="2014-04" db="EMBL/GenBank/DDBJ databases">
        <title>Evolutionary Origins and Diversification of the Mycorrhizal Mutualists.</title>
        <authorList>
            <consortium name="DOE Joint Genome Institute"/>
            <consortium name="Mycorrhizal Genomics Consortium"/>
            <person name="Kohler A."/>
            <person name="Kuo A."/>
            <person name="Nagy L.G."/>
            <person name="Floudas D."/>
            <person name="Copeland A."/>
            <person name="Barry K.W."/>
            <person name="Cichocki N."/>
            <person name="Veneault-Fourrey C."/>
            <person name="LaButti K."/>
            <person name="Lindquist E.A."/>
            <person name="Lipzen A."/>
            <person name="Lundell T."/>
            <person name="Morin E."/>
            <person name="Murat C."/>
            <person name="Riley R."/>
            <person name="Ohm R."/>
            <person name="Sun H."/>
            <person name="Tunlid A."/>
            <person name="Henrissat B."/>
            <person name="Grigoriev I.V."/>
            <person name="Hibbett D.S."/>
            <person name="Martin F."/>
        </authorList>
    </citation>
    <scope>NUCLEOTIDE SEQUENCE [LARGE SCALE GENOMIC DNA]</scope>
    <source>
        <strain evidence="5">FD-334 SS-4</strain>
    </source>
</reference>
<feature type="region of interest" description="Disordered" evidence="2">
    <location>
        <begin position="541"/>
        <end position="597"/>
    </location>
</feature>
<gene>
    <name evidence="4" type="ORF">HYPSUDRAFT_130158</name>
</gene>
<dbReference type="Pfam" id="PF00415">
    <property type="entry name" value="RCC1"/>
    <property type="match status" value="1"/>
</dbReference>
<evidence type="ECO:0000259" key="3">
    <source>
        <dbReference type="Pfam" id="PF12937"/>
    </source>
</evidence>
<dbReference type="InterPro" id="IPR051553">
    <property type="entry name" value="Ran_GTPase-activating"/>
</dbReference>
<proteinExistence type="predicted"/>
<dbReference type="EMBL" id="KN817522">
    <property type="protein sequence ID" value="KJA28014.1"/>
    <property type="molecule type" value="Genomic_DNA"/>
</dbReference>
<dbReference type="Gene3D" id="2.130.10.30">
    <property type="entry name" value="Regulator of chromosome condensation 1/beta-lactamase-inhibitor protein II"/>
    <property type="match status" value="2"/>
</dbReference>
<dbReference type="InterPro" id="IPR001810">
    <property type="entry name" value="F-box_dom"/>
</dbReference>